<reference evidence="1" key="1">
    <citation type="submission" date="2018-05" db="EMBL/GenBank/DDBJ databases">
        <authorList>
            <person name="Lanie J.A."/>
            <person name="Ng W.-L."/>
            <person name="Kazmierczak K.M."/>
            <person name="Andrzejewski T.M."/>
            <person name="Davidsen T.M."/>
            <person name="Wayne K.J."/>
            <person name="Tettelin H."/>
            <person name="Glass J.I."/>
            <person name="Rusch D."/>
            <person name="Podicherti R."/>
            <person name="Tsui H.-C.T."/>
            <person name="Winkler M.E."/>
        </authorList>
    </citation>
    <scope>NUCLEOTIDE SEQUENCE</scope>
</reference>
<name>A0A381NXG0_9ZZZZ</name>
<dbReference type="AlphaFoldDB" id="A0A381NXG0"/>
<evidence type="ECO:0000313" key="1">
    <source>
        <dbReference type="EMBL" id="SUZ59305.1"/>
    </source>
</evidence>
<proteinExistence type="predicted"/>
<accession>A0A381NXG0</accession>
<feature type="non-terminal residue" evidence="1">
    <location>
        <position position="1"/>
    </location>
</feature>
<organism evidence="1">
    <name type="scientific">marine metagenome</name>
    <dbReference type="NCBI Taxonomy" id="408172"/>
    <lineage>
        <taxon>unclassified sequences</taxon>
        <taxon>metagenomes</taxon>
        <taxon>ecological metagenomes</taxon>
    </lineage>
</organism>
<gene>
    <name evidence="1" type="ORF">METZ01_LOCUS12159</name>
</gene>
<sequence>VALVSLTRLLNASGSETSQADTEADPFSFLISSTTAVSAFSVRLTQTTWALARA</sequence>
<dbReference type="EMBL" id="UINC01000669">
    <property type="protein sequence ID" value="SUZ59305.1"/>
    <property type="molecule type" value="Genomic_DNA"/>
</dbReference>
<protein>
    <submittedName>
        <fullName evidence="1">Uncharacterized protein</fullName>
    </submittedName>
</protein>